<name>K1Q6B9_MAGGI</name>
<reference evidence="9" key="1">
    <citation type="journal article" date="2012" name="Nature">
        <title>The oyster genome reveals stress adaptation and complexity of shell formation.</title>
        <authorList>
            <person name="Zhang G."/>
            <person name="Fang X."/>
            <person name="Guo X."/>
            <person name="Li L."/>
            <person name="Luo R."/>
            <person name="Xu F."/>
            <person name="Yang P."/>
            <person name="Zhang L."/>
            <person name="Wang X."/>
            <person name="Qi H."/>
            <person name="Xiong Z."/>
            <person name="Que H."/>
            <person name="Xie Y."/>
            <person name="Holland P.W."/>
            <person name="Paps J."/>
            <person name="Zhu Y."/>
            <person name="Wu F."/>
            <person name="Chen Y."/>
            <person name="Wang J."/>
            <person name="Peng C."/>
            <person name="Meng J."/>
            <person name="Yang L."/>
            <person name="Liu J."/>
            <person name="Wen B."/>
            <person name="Zhang N."/>
            <person name="Huang Z."/>
            <person name="Zhu Q."/>
            <person name="Feng Y."/>
            <person name="Mount A."/>
            <person name="Hedgecock D."/>
            <person name="Xu Z."/>
            <person name="Liu Y."/>
            <person name="Domazet-Loso T."/>
            <person name="Du Y."/>
            <person name="Sun X."/>
            <person name="Zhang S."/>
            <person name="Liu B."/>
            <person name="Cheng P."/>
            <person name="Jiang X."/>
            <person name="Li J."/>
            <person name="Fan D."/>
            <person name="Wang W."/>
            <person name="Fu W."/>
            <person name="Wang T."/>
            <person name="Wang B."/>
            <person name="Zhang J."/>
            <person name="Peng Z."/>
            <person name="Li Y."/>
            <person name="Li N."/>
            <person name="Wang J."/>
            <person name="Chen M."/>
            <person name="He Y."/>
            <person name="Tan F."/>
            <person name="Song X."/>
            <person name="Zheng Q."/>
            <person name="Huang R."/>
            <person name="Yang H."/>
            <person name="Du X."/>
            <person name="Chen L."/>
            <person name="Yang M."/>
            <person name="Gaffney P.M."/>
            <person name="Wang S."/>
            <person name="Luo L."/>
            <person name="She Z."/>
            <person name="Ming Y."/>
            <person name="Huang W."/>
            <person name="Zhang S."/>
            <person name="Huang B."/>
            <person name="Zhang Y."/>
            <person name="Qu T."/>
            <person name="Ni P."/>
            <person name="Miao G."/>
            <person name="Wang J."/>
            <person name="Wang Q."/>
            <person name="Steinberg C.E."/>
            <person name="Wang H."/>
            <person name="Li N."/>
            <person name="Qian L."/>
            <person name="Zhang G."/>
            <person name="Li Y."/>
            <person name="Yang H."/>
            <person name="Liu X."/>
            <person name="Wang J."/>
            <person name="Yin Y."/>
            <person name="Wang J."/>
        </authorList>
    </citation>
    <scope>NUCLEOTIDE SEQUENCE [LARGE SCALE GENOMIC DNA]</scope>
    <source>
        <strain evidence="9">05x7-T-G4-1.051#20</strain>
    </source>
</reference>
<dbReference type="HOGENOM" id="CLU_769975_0_0_1"/>
<evidence type="ECO:0000256" key="2">
    <source>
        <dbReference type="ARBA" id="ARBA00022490"/>
    </source>
</evidence>
<comment type="subcellular location">
    <subcellularLocation>
        <location evidence="1">Cytoplasm</location>
        <location evidence="1">Cytoskeleton</location>
        <location evidence="1">Flagellum axoneme</location>
    </subcellularLocation>
</comment>
<dbReference type="EMBL" id="JH817396">
    <property type="protein sequence ID" value="EKC26834.1"/>
    <property type="molecule type" value="Genomic_DNA"/>
</dbReference>
<keyword evidence="2" id="KW-0963">Cytoplasm</keyword>
<comment type="subunit">
    <text evidence="8">Microtubule inner protein component of sperm flagellar doublet microtubules.</text>
</comment>
<dbReference type="InterPro" id="IPR037662">
    <property type="entry name" value="CFAP68/107"/>
</dbReference>
<dbReference type="PANTHER" id="PTHR31180">
    <property type="entry name" value="CILIA- AND FLAGELLA-ASSOCIATED PROTEIN 107-RELATED"/>
    <property type="match status" value="1"/>
</dbReference>
<evidence type="ECO:0000256" key="6">
    <source>
        <dbReference type="ARBA" id="ARBA00023273"/>
    </source>
</evidence>
<dbReference type="Pfam" id="PF22595">
    <property type="entry name" value="CFAP107"/>
    <property type="match status" value="2"/>
</dbReference>
<proteinExistence type="predicted"/>
<keyword evidence="4" id="KW-0969">Cilium</keyword>
<sequence length="360" mass="42603">MAQGDPMKWHMPGWRIEQRFAPGVLIGNWGEERYTFNKGDTKHNSTHRVDFRNYGSYRPDVIVRRKALMRNDGLGQEHIFHHHGDKYTQNHISWYDEHYNGRYKENTLPSLRDWNSHKLSWAPEKSDHPIQGNPTNFGLHEKLQSKWKDQIADEVKGDYLSTYQNSFVGHPKENLFNKGDTKHNSTHRVDFRNYGSYRPDVIVRRKALMRNDGLGQEHIFHHHGDKYTQNHISWYDEHYNGRYKENTLPSLRDWNSHKLSWAPEKSDHPIQGNPTNFGLHEKLQSKWKDQIADEVKGDYLSTYQNSFVGHPKENLVRNRYAFSKDMSTTLHPYNKVNKDLHLRNACVFKSPEKLPDLVYT</sequence>
<evidence type="ECO:0000313" key="9">
    <source>
        <dbReference type="EMBL" id="EKC26834.1"/>
    </source>
</evidence>
<evidence type="ECO:0000256" key="3">
    <source>
        <dbReference type="ARBA" id="ARBA00022846"/>
    </source>
</evidence>
<evidence type="ECO:0000256" key="5">
    <source>
        <dbReference type="ARBA" id="ARBA00023212"/>
    </source>
</evidence>
<dbReference type="InterPro" id="IPR054709">
    <property type="entry name" value="CFAP107"/>
</dbReference>
<keyword evidence="6" id="KW-0966">Cell projection</keyword>
<dbReference type="InParanoid" id="K1Q6B9"/>
<gene>
    <name evidence="9" type="ORF">CGI_10007397</name>
</gene>
<organism evidence="9">
    <name type="scientific">Magallana gigas</name>
    <name type="common">Pacific oyster</name>
    <name type="synonym">Crassostrea gigas</name>
    <dbReference type="NCBI Taxonomy" id="29159"/>
    <lineage>
        <taxon>Eukaryota</taxon>
        <taxon>Metazoa</taxon>
        <taxon>Spiralia</taxon>
        <taxon>Lophotrochozoa</taxon>
        <taxon>Mollusca</taxon>
        <taxon>Bivalvia</taxon>
        <taxon>Autobranchia</taxon>
        <taxon>Pteriomorphia</taxon>
        <taxon>Ostreida</taxon>
        <taxon>Ostreoidea</taxon>
        <taxon>Ostreidae</taxon>
        <taxon>Magallana</taxon>
    </lineage>
</organism>
<dbReference type="AlphaFoldDB" id="K1Q6B9"/>
<evidence type="ECO:0000256" key="4">
    <source>
        <dbReference type="ARBA" id="ARBA00023069"/>
    </source>
</evidence>
<dbReference type="GO" id="GO:0030317">
    <property type="term" value="P:flagellated sperm motility"/>
    <property type="evidence" value="ECO:0007669"/>
    <property type="project" value="InterPro"/>
</dbReference>
<evidence type="ECO:0000256" key="1">
    <source>
        <dbReference type="ARBA" id="ARBA00004611"/>
    </source>
</evidence>
<evidence type="ECO:0000256" key="8">
    <source>
        <dbReference type="ARBA" id="ARBA00046435"/>
    </source>
</evidence>
<keyword evidence="5" id="KW-0206">Cytoskeleton</keyword>
<comment type="function">
    <text evidence="7">Microtubule inner protein (MIP) part of the dynein-decorated doublet microtubules (DMTs) in cilia axoneme, which is required for motile cilia beating.</text>
</comment>
<accession>K1Q6B9</accession>
<dbReference type="PANTHER" id="PTHR31180:SF2">
    <property type="entry name" value="CILIA- AND FLAGELLA-ASSOCIATED PROTEIN 107"/>
    <property type="match status" value="1"/>
</dbReference>
<protein>
    <submittedName>
        <fullName evidence="9">Uncharacterized protein</fullName>
    </submittedName>
</protein>
<keyword evidence="3" id="KW-0282">Flagellum</keyword>
<evidence type="ECO:0000256" key="7">
    <source>
        <dbReference type="ARBA" id="ARBA00035003"/>
    </source>
</evidence>
<dbReference type="GO" id="GO:0005879">
    <property type="term" value="C:axonemal microtubule"/>
    <property type="evidence" value="ECO:0007669"/>
    <property type="project" value="TreeGrafter"/>
</dbReference>